<evidence type="ECO:0000256" key="2">
    <source>
        <dbReference type="ARBA" id="ARBA00022475"/>
    </source>
</evidence>
<evidence type="ECO:0000256" key="5">
    <source>
        <dbReference type="ARBA" id="ARBA00023136"/>
    </source>
</evidence>
<feature type="transmembrane region" description="Helical" evidence="6">
    <location>
        <begin position="335"/>
        <end position="355"/>
    </location>
</feature>
<dbReference type="GO" id="GO:0009246">
    <property type="term" value="P:enterobacterial common antigen biosynthetic process"/>
    <property type="evidence" value="ECO:0007669"/>
    <property type="project" value="TreeGrafter"/>
</dbReference>
<feature type="transmembrane region" description="Helical" evidence="6">
    <location>
        <begin position="12"/>
        <end position="30"/>
    </location>
</feature>
<accession>A0A644ZIW4</accession>
<dbReference type="PANTHER" id="PTHR40074">
    <property type="entry name" value="O-ACETYLTRANSFERASE WECH"/>
    <property type="match status" value="1"/>
</dbReference>
<feature type="transmembrane region" description="Helical" evidence="6">
    <location>
        <begin position="114"/>
        <end position="137"/>
    </location>
</feature>
<organism evidence="8">
    <name type="scientific">bioreactor metagenome</name>
    <dbReference type="NCBI Taxonomy" id="1076179"/>
    <lineage>
        <taxon>unclassified sequences</taxon>
        <taxon>metagenomes</taxon>
        <taxon>ecological metagenomes</taxon>
    </lineage>
</organism>
<proteinExistence type="predicted"/>
<feature type="transmembrane region" description="Helical" evidence="6">
    <location>
        <begin position="199"/>
        <end position="216"/>
    </location>
</feature>
<gene>
    <name evidence="8" type="ORF">SDC9_87323</name>
</gene>
<keyword evidence="5 6" id="KW-0472">Membrane</keyword>
<dbReference type="EMBL" id="VSSQ01009089">
    <property type="protein sequence ID" value="MPM40677.1"/>
    <property type="molecule type" value="Genomic_DNA"/>
</dbReference>
<evidence type="ECO:0000256" key="6">
    <source>
        <dbReference type="SAM" id="Phobius"/>
    </source>
</evidence>
<name>A0A644ZIW4_9ZZZZ</name>
<feature type="transmembrane region" description="Helical" evidence="6">
    <location>
        <begin position="228"/>
        <end position="252"/>
    </location>
</feature>
<evidence type="ECO:0000256" key="1">
    <source>
        <dbReference type="ARBA" id="ARBA00004651"/>
    </source>
</evidence>
<comment type="subcellular location">
    <subcellularLocation>
        <location evidence="1">Cell membrane</location>
        <topology evidence="1">Multi-pass membrane protein</topology>
    </subcellularLocation>
</comment>
<keyword evidence="4 6" id="KW-1133">Transmembrane helix</keyword>
<feature type="transmembrane region" description="Helical" evidence="6">
    <location>
        <begin position="50"/>
        <end position="68"/>
    </location>
</feature>
<dbReference type="AlphaFoldDB" id="A0A644ZIW4"/>
<dbReference type="InterPro" id="IPR002656">
    <property type="entry name" value="Acyl_transf_3_dom"/>
</dbReference>
<sequence>MGQRNKLIDNLRGICMLGVIAIHAGSSIAISASPNVHIYMLFEVLSRYSVPAFFFISGYGLFASYNLYQKLDYLPYLQKRLKSVGLPYVVWSVLYLLYYQFVTPGSVGWSPFDLFFTLFFGLASYHIYFMVILLWFYMLFPCWRMLLKVMQKTSIPLSLVILFVLQLGINYWTCHYWAYPAWIAENTFFLNMLNYRLNYLPFHYLFVFMMGALAATHYEAFLHILRTYFRLVTAFFTLTVMLMSSRFYYLLYVKHYDLESITNTLQQLSPEGFLYTVASLLFFSAILFKAEKENLFLKADELLSDNSYIIYLIHPFLLDQVAAILSRLFRTQDDIPAFLTYFSVLVLSLISSILVKKTGKKLPFMSLLLTGKSR</sequence>
<evidence type="ECO:0000259" key="7">
    <source>
        <dbReference type="Pfam" id="PF01757"/>
    </source>
</evidence>
<reference evidence="8" key="1">
    <citation type="submission" date="2019-08" db="EMBL/GenBank/DDBJ databases">
        <authorList>
            <person name="Kucharzyk K."/>
            <person name="Murdoch R.W."/>
            <person name="Higgins S."/>
            <person name="Loffler F."/>
        </authorList>
    </citation>
    <scope>NUCLEOTIDE SEQUENCE</scope>
</reference>
<comment type="caution">
    <text evidence="8">The sequence shown here is derived from an EMBL/GenBank/DDBJ whole genome shotgun (WGS) entry which is preliminary data.</text>
</comment>
<feature type="transmembrane region" description="Helical" evidence="6">
    <location>
        <begin position="80"/>
        <end position="102"/>
    </location>
</feature>
<feature type="transmembrane region" description="Helical" evidence="6">
    <location>
        <begin position="308"/>
        <end position="329"/>
    </location>
</feature>
<evidence type="ECO:0000256" key="3">
    <source>
        <dbReference type="ARBA" id="ARBA00022692"/>
    </source>
</evidence>
<evidence type="ECO:0000256" key="4">
    <source>
        <dbReference type="ARBA" id="ARBA00022989"/>
    </source>
</evidence>
<feature type="transmembrane region" description="Helical" evidence="6">
    <location>
        <begin position="272"/>
        <end position="288"/>
    </location>
</feature>
<evidence type="ECO:0000313" key="8">
    <source>
        <dbReference type="EMBL" id="MPM40677.1"/>
    </source>
</evidence>
<feature type="domain" description="Acyltransferase 3" evidence="7">
    <location>
        <begin position="8"/>
        <end position="355"/>
    </location>
</feature>
<keyword evidence="3 6" id="KW-0812">Transmembrane</keyword>
<feature type="transmembrane region" description="Helical" evidence="6">
    <location>
        <begin position="157"/>
        <end position="179"/>
    </location>
</feature>
<keyword evidence="2" id="KW-1003">Cell membrane</keyword>
<dbReference type="GO" id="GO:0016413">
    <property type="term" value="F:O-acetyltransferase activity"/>
    <property type="evidence" value="ECO:0007669"/>
    <property type="project" value="TreeGrafter"/>
</dbReference>
<protein>
    <recommendedName>
        <fullName evidence="7">Acyltransferase 3 domain-containing protein</fullName>
    </recommendedName>
</protein>
<dbReference type="GO" id="GO:0005886">
    <property type="term" value="C:plasma membrane"/>
    <property type="evidence" value="ECO:0007669"/>
    <property type="project" value="UniProtKB-SubCell"/>
</dbReference>
<dbReference type="Pfam" id="PF01757">
    <property type="entry name" value="Acyl_transf_3"/>
    <property type="match status" value="1"/>
</dbReference>
<dbReference type="PANTHER" id="PTHR40074:SF2">
    <property type="entry name" value="O-ACETYLTRANSFERASE WECH"/>
    <property type="match status" value="1"/>
</dbReference>